<protein>
    <recommendedName>
        <fullName evidence="3">Fungal lipase-like domain-containing protein</fullName>
    </recommendedName>
</protein>
<reference evidence="1 2" key="1">
    <citation type="submission" date="2023-07" db="EMBL/GenBank/DDBJ databases">
        <title>Sorghum-associated microbial communities from plants grown in Nebraska, USA.</title>
        <authorList>
            <person name="Schachtman D."/>
        </authorList>
    </citation>
    <scope>NUCLEOTIDE SEQUENCE [LARGE SCALE GENOMIC DNA]</scope>
    <source>
        <strain evidence="1 2">4129</strain>
    </source>
</reference>
<dbReference type="SUPFAM" id="SSF53474">
    <property type="entry name" value="alpha/beta-Hydrolases"/>
    <property type="match status" value="1"/>
</dbReference>
<dbReference type="EMBL" id="JAVDWQ010000004">
    <property type="protein sequence ID" value="MDR7209618.1"/>
    <property type="molecule type" value="Genomic_DNA"/>
</dbReference>
<name>A0ABU1Y5X1_9FLAO</name>
<dbReference type="InterPro" id="IPR029058">
    <property type="entry name" value="AB_hydrolase_fold"/>
</dbReference>
<accession>A0ABU1Y5X1</accession>
<organism evidence="1 2">
    <name type="scientific">Flavobacterium piscis</name>
    <dbReference type="NCBI Taxonomy" id="1114874"/>
    <lineage>
        <taxon>Bacteria</taxon>
        <taxon>Pseudomonadati</taxon>
        <taxon>Bacteroidota</taxon>
        <taxon>Flavobacteriia</taxon>
        <taxon>Flavobacteriales</taxon>
        <taxon>Flavobacteriaceae</taxon>
        <taxon>Flavobacterium</taxon>
    </lineage>
</organism>
<comment type="caution">
    <text evidence="1">The sequence shown here is derived from an EMBL/GenBank/DDBJ whole genome shotgun (WGS) entry which is preliminary data.</text>
</comment>
<evidence type="ECO:0000313" key="1">
    <source>
        <dbReference type="EMBL" id="MDR7209618.1"/>
    </source>
</evidence>
<keyword evidence="2" id="KW-1185">Reference proteome</keyword>
<evidence type="ECO:0000313" key="2">
    <source>
        <dbReference type="Proteomes" id="UP001269081"/>
    </source>
</evidence>
<evidence type="ECO:0008006" key="3">
    <source>
        <dbReference type="Google" id="ProtNLM"/>
    </source>
</evidence>
<dbReference type="RefSeq" id="WP_310280027.1">
    <property type="nucleotide sequence ID" value="NZ_JAVDWQ010000004.1"/>
</dbReference>
<sequence length="217" mass="23685">MNLGGEGVNSQMYNSYVNQNQGEYNAGLDNVMQELRKSKTIVAGIYGAGGEEASGNPDLKRLVNKLGGTMFTSTLGCGDYDILQYLEGGYNAGKEIIIYGHSRGGAAAVRIANTLGAMHINIAEINLYDPVGFYGGGDFVFEYPNVMKVNNYYQRNPTDYGPSARYGELPDNPFQGSPVSGNFQWPVINNVNLTGQYYSPGVLMNHINITRYAIKHP</sequence>
<proteinExistence type="predicted"/>
<gene>
    <name evidence="1" type="ORF">J2W48_001556</name>
</gene>
<dbReference type="Proteomes" id="UP001269081">
    <property type="component" value="Unassembled WGS sequence"/>
</dbReference>